<evidence type="ECO:0000259" key="4">
    <source>
        <dbReference type="Pfam" id="PF25479"/>
    </source>
</evidence>
<dbReference type="InterPro" id="IPR058599">
    <property type="entry name" value="PHAT_Smg/ZCCHC2-like"/>
</dbReference>
<feature type="compositionally biased region" description="Low complexity" evidence="3">
    <location>
        <begin position="252"/>
        <end position="273"/>
    </location>
</feature>
<dbReference type="PANTHER" id="PTHR12515">
    <property type="entry name" value="STERILE ALPHA MOTIF DOMAIN CONTAINING PROTEIN 4-RELATED"/>
    <property type="match status" value="1"/>
</dbReference>
<dbReference type="EMBL" id="CAJVCH010571757">
    <property type="protein sequence ID" value="CAG7838435.1"/>
    <property type="molecule type" value="Genomic_DNA"/>
</dbReference>
<evidence type="ECO:0000259" key="5">
    <source>
        <dbReference type="Pfam" id="PF26034"/>
    </source>
</evidence>
<reference evidence="6" key="1">
    <citation type="submission" date="2021-06" db="EMBL/GenBank/DDBJ databases">
        <authorList>
            <person name="Hodson N. C."/>
            <person name="Mongue J. A."/>
            <person name="Jaron S. K."/>
        </authorList>
    </citation>
    <scope>NUCLEOTIDE SEQUENCE</scope>
</reference>
<dbReference type="InterPro" id="IPR050897">
    <property type="entry name" value="SMAUG/VTS1_RNA-bind"/>
</dbReference>
<feature type="domain" description="SMAUG/ZCCHC2-like PHAT" evidence="5">
    <location>
        <begin position="54"/>
        <end position="154"/>
    </location>
</feature>
<comment type="subcellular location">
    <subcellularLocation>
        <location evidence="1">Cytoplasm</location>
    </subcellularLocation>
</comment>
<dbReference type="GO" id="GO:0000289">
    <property type="term" value="P:nuclear-transcribed mRNA poly(A) tail shortening"/>
    <property type="evidence" value="ECO:0007669"/>
    <property type="project" value="TreeGrafter"/>
</dbReference>
<sequence>MFREQVGTVSTWFDRWSPCEQTVAMVALLRRLQPTQARFLTAVLHRQLADCGDLRRAEILANDPSFVASLASTESKEALIRDLLSYLPLLNPKTSEVKAIYLALIPKVLKYTLDHCALMEEARQLLSYSLIHPAFTVEDRGLFATWLHQFEEKLNSTPTNSNNEGVNHYPSSLSGSPPSMNDFGWQQGNSPSSNHPNSLSGSPASQSGLIIGNFGGSNMHRIRRSNSLTPPVLHSDAWNSQEELYSSGKPRSLSLSSEVSPQSSLASSGSGSESHLDDPRPQFTAPGMKGKITLVLFKLLLDFVASLSISFENVFKIWRLQHLLKEYEIEMPTVPDISLCVRDILKF</sequence>
<feature type="compositionally biased region" description="Polar residues" evidence="3">
    <location>
        <begin position="155"/>
        <end position="188"/>
    </location>
</feature>
<dbReference type="Pfam" id="PF25479">
    <property type="entry name" value="Vts1"/>
    <property type="match status" value="1"/>
</dbReference>
<evidence type="ECO:0000256" key="1">
    <source>
        <dbReference type="ARBA" id="ARBA00004496"/>
    </source>
</evidence>
<keyword evidence="7" id="KW-1185">Reference proteome</keyword>
<dbReference type="AlphaFoldDB" id="A0A8J2LUE5"/>
<organism evidence="6 7">
    <name type="scientific">Allacma fusca</name>
    <dbReference type="NCBI Taxonomy" id="39272"/>
    <lineage>
        <taxon>Eukaryota</taxon>
        <taxon>Metazoa</taxon>
        <taxon>Ecdysozoa</taxon>
        <taxon>Arthropoda</taxon>
        <taxon>Hexapoda</taxon>
        <taxon>Collembola</taxon>
        <taxon>Symphypleona</taxon>
        <taxon>Sminthuridae</taxon>
        <taxon>Allacma</taxon>
    </lineage>
</organism>
<proteinExistence type="predicted"/>
<gene>
    <name evidence="6" type="ORF">AFUS01_LOCUS47407</name>
</gene>
<feature type="region of interest" description="Disordered" evidence="3">
    <location>
        <begin position="155"/>
        <end position="205"/>
    </location>
</feature>
<name>A0A8J2LUE5_9HEXA</name>
<dbReference type="GO" id="GO:0003729">
    <property type="term" value="F:mRNA binding"/>
    <property type="evidence" value="ECO:0007669"/>
    <property type="project" value="TreeGrafter"/>
</dbReference>
<dbReference type="Proteomes" id="UP000708208">
    <property type="component" value="Unassembled WGS sequence"/>
</dbReference>
<accession>A0A8J2LUE5</accession>
<comment type="caution">
    <text evidence="6">The sequence shown here is derived from an EMBL/GenBank/DDBJ whole genome shotgun (WGS) entry which is preliminary data.</text>
</comment>
<feature type="compositionally biased region" description="Low complexity" evidence="3">
    <location>
        <begin position="189"/>
        <end position="203"/>
    </location>
</feature>
<evidence type="ECO:0000256" key="3">
    <source>
        <dbReference type="SAM" id="MobiDB-lite"/>
    </source>
</evidence>
<evidence type="ECO:0000313" key="7">
    <source>
        <dbReference type="Proteomes" id="UP000708208"/>
    </source>
</evidence>
<evidence type="ECO:0000313" key="6">
    <source>
        <dbReference type="EMBL" id="CAG7838435.1"/>
    </source>
</evidence>
<dbReference type="OrthoDB" id="2155283at2759"/>
<protein>
    <submittedName>
        <fullName evidence="6">Uncharacterized protein</fullName>
    </submittedName>
</protein>
<dbReference type="InterPro" id="IPR057327">
    <property type="entry name" value="Vts1_dom"/>
</dbReference>
<feature type="region of interest" description="Disordered" evidence="3">
    <location>
        <begin position="249"/>
        <end position="284"/>
    </location>
</feature>
<dbReference type="PANTHER" id="PTHR12515:SF5">
    <property type="entry name" value="PROTEIN SMAUG"/>
    <property type="match status" value="1"/>
</dbReference>
<dbReference type="Pfam" id="PF26034">
    <property type="entry name" value="PHAT_SMAUG"/>
    <property type="match status" value="1"/>
</dbReference>
<feature type="domain" description="RNA-binding protein vts1-like alpha-helical" evidence="4">
    <location>
        <begin position="8"/>
        <end position="45"/>
    </location>
</feature>
<dbReference type="GO" id="GO:0000932">
    <property type="term" value="C:P-body"/>
    <property type="evidence" value="ECO:0007669"/>
    <property type="project" value="TreeGrafter"/>
</dbReference>
<evidence type="ECO:0000256" key="2">
    <source>
        <dbReference type="ARBA" id="ARBA00022490"/>
    </source>
</evidence>
<keyword evidence="2" id="KW-0963">Cytoplasm</keyword>